<dbReference type="PANTHER" id="PTHR43649:SF30">
    <property type="entry name" value="ABC TRANSPORTER SUBSTRATE-BINDING PROTEIN"/>
    <property type="match status" value="1"/>
</dbReference>
<keyword evidence="1" id="KW-0732">Signal</keyword>
<dbReference type="Pfam" id="PF13416">
    <property type="entry name" value="SBP_bac_8"/>
    <property type="match status" value="1"/>
</dbReference>
<dbReference type="InterPro" id="IPR006059">
    <property type="entry name" value="SBP"/>
</dbReference>
<evidence type="ECO:0000313" key="3">
    <source>
        <dbReference type="Proteomes" id="UP000638353"/>
    </source>
</evidence>
<proteinExistence type="predicted"/>
<dbReference type="AlphaFoldDB" id="A0A918WVK2"/>
<accession>A0A918WVK2</accession>
<dbReference type="PANTHER" id="PTHR43649">
    <property type="entry name" value="ARABINOSE-BINDING PROTEIN-RELATED"/>
    <property type="match status" value="1"/>
</dbReference>
<reference evidence="2" key="1">
    <citation type="journal article" date="2014" name="Int. J. Syst. Evol. Microbiol.">
        <title>Complete genome sequence of Corynebacterium casei LMG S-19264T (=DSM 44701T), isolated from a smear-ripened cheese.</title>
        <authorList>
            <consortium name="US DOE Joint Genome Institute (JGI-PGF)"/>
            <person name="Walter F."/>
            <person name="Albersmeier A."/>
            <person name="Kalinowski J."/>
            <person name="Ruckert C."/>
        </authorList>
    </citation>
    <scope>NUCLEOTIDE SEQUENCE</scope>
    <source>
        <strain evidence="2">JCM 4637</strain>
    </source>
</reference>
<evidence type="ECO:0000256" key="1">
    <source>
        <dbReference type="SAM" id="SignalP"/>
    </source>
</evidence>
<sequence length="427" mass="45537">MRNRVIATGAATLVMALGLSACGGDGDGGGGDDAKGGKTIKVVAADYGTSAADASKPFWDKVAKDFEAANKGYKVEVQVINWTDIDKTVKTMIASGNVPDILQTGGYADKVADDLLYKVDDVMSPKTSANLSKGFAEAGKVKGTAYGMPWVASTRTFFYNKKAFATAGITKVPTTWAEVADAAKKLKEKKAAEIPYALPLGPEETQGETLMWEMGNGGGYKDDAGKYTINSPQNVETFKWLQDNLVKPGLTYPNPASTDRKTAFADFAAGKVGMMNGHPSVIKMAEEGKVEFGMAKIPGKTAPLESTLGVGDWTMAFQDGKAGKDAVKKFLDFTYTKDNLVKFASMYNFMPVTTDASEAMQADPKNAKLKDFFAALPTAKFYPVNDTSWDVVSAEIKKTGGKAASDDPKTVLDDLQKKAEEAAKAVK</sequence>
<name>A0A918WVK2_9ACTN</name>
<dbReference type="EMBL" id="BMVC01000003">
    <property type="protein sequence ID" value="GHC87327.1"/>
    <property type="molecule type" value="Genomic_DNA"/>
</dbReference>
<reference evidence="2" key="2">
    <citation type="submission" date="2020-09" db="EMBL/GenBank/DDBJ databases">
        <authorList>
            <person name="Sun Q."/>
            <person name="Ohkuma M."/>
        </authorList>
    </citation>
    <scope>NUCLEOTIDE SEQUENCE</scope>
    <source>
        <strain evidence="2">JCM 4637</strain>
    </source>
</reference>
<organism evidence="2 3">
    <name type="scientific">Streptomyces finlayi</name>
    <dbReference type="NCBI Taxonomy" id="67296"/>
    <lineage>
        <taxon>Bacteria</taxon>
        <taxon>Bacillati</taxon>
        <taxon>Actinomycetota</taxon>
        <taxon>Actinomycetes</taxon>
        <taxon>Kitasatosporales</taxon>
        <taxon>Streptomycetaceae</taxon>
        <taxon>Streptomyces</taxon>
    </lineage>
</organism>
<protein>
    <submittedName>
        <fullName evidence="2">Solute-binding protein</fullName>
    </submittedName>
</protein>
<feature type="signal peptide" evidence="1">
    <location>
        <begin position="1"/>
        <end position="23"/>
    </location>
</feature>
<dbReference type="SUPFAM" id="SSF53850">
    <property type="entry name" value="Periplasmic binding protein-like II"/>
    <property type="match status" value="1"/>
</dbReference>
<dbReference type="RefSeq" id="WP_189823075.1">
    <property type="nucleotide sequence ID" value="NZ_BMVC01000003.1"/>
</dbReference>
<feature type="chain" id="PRO_5038363054" evidence="1">
    <location>
        <begin position="24"/>
        <end position="427"/>
    </location>
</feature>
<comment type="caution">
    <text evidence="2">The sequence shown here is derived from an EMBL/GenBank/DDBJ whole genome shotgun (WGS) entry which is preliminary data.</text>
</comment>
<gene>
    <name evidence="2" type="ORF">GCM10010334_19140</name>
</gene>
<dbReference type="Gene3D" id="3.40.190.10">
    <property type="entry name" value="Periplasmic binding protein-like II"/>
    <property type="match status" value="1"/>
</dbReference>
<dbReference type="Proteomes" id="UP000638353">
    <property type="component" value="Unassembled WGS sequence"/>
</dbReference>
<dbReference type="InterPro" id="IPR050490">
    <property type="entry name" value="Bact_solute-bd_prot1"/>
</dbReference>
<evidence type="ECO:0000313" key="2">
    <source>
        <dbReference type="EMBL" id="GHC87327.1"/>
    </source>
</evidence>
<dbReference type="PROSITE" id="PS51257">
    <property type="entry name" value="PROKAR_LIPOPROTEIN"/>
    <property type="match status" value="1"/>
</dbReference>